<keyword evidence="3" id="KW-1133">Transmembrane helix</keyword>
<dbReference type="EMBL" id="FXTB01000013">
    <property type="protein sequence ID" value="SMO90122.1"/>
    <property type="molecule type" value="Genomic_DNA"/>
</dbReference>
<dbReference type="RefSeq" id="WP_142534652.1">
    <property type="nucleotide sequence ID" value="NZ_FXTB01000013.1"/>
</dbReference>
<dbReference type="OrthoDB" id="9814377at2"/>
<feature type="domain" description="M23ase beta-sheet core" evidence="4">
    <location>
        <begin position="189"/>
        <end position="284"/>
    </location>
</feature>
<dbReference type="Proteomes" id="UP000319040">
    <property type="component" value="Unassembled WGS sequence"/>
</dbReference>
<dbReference type="PANTHER" id="PTHR21666">
    <property type="entry name" value="PEPTIDASE-RELATED"/>
    <property type="match status" value="1"/>
</dbReference>
<evidence type="ECO:0000256" key="2">
    <source>
        <dbReference type="SAM" id="MobiDB-lite"/>
    </source>
</evidence>
<dbReference type="InterPro" id="IPR011055">
    <property type="entry name" value="Dup_hybrid_motif"/>
</dbReference>
<dbReference type="CDD" id="cd12797">
    <property type="entry name" value="M23_peptidase"/>
    <property type="match status" value="1"/>
</dbReference>
<dbReference type="AlphaFoldDB" id="A0A521F1P6"/>
<reference evidence="5 6" key="1">
    <citation type="submission" date="2017-05" db="EMBL/GenBank/DDBJ databases">
        <authorList>
            <person name="Varghese N."/>
            <person name="Submissions S."/>
        </authorList>
    </citation>
    <scope>NUCLEOTIDE SEQUENCE [LARGE SCALE GENOMIC DNA]</scope>
    <source>
        <strain evidence="5 6">DSM 27040</strain>
    </source>
</reference>
<evidence type="ECO:0000259" key="4">
    <source>
        <dbReference type="Pfam" id="PF01551"/>
    </source>
</evidence>
<dbReference type="PANTHER" id="PTHR21666:SF289">
    <property type="entry name" value="L-ALA--D-GLU ENDOPEPTIDASE"/>
    <property type="match status" value="1"/>
</dbReference>
<keyword evidence="3" id="KW-0812">Transmembrane</keyword>
<feature type="region of interest" description="Disordered" evidence="2">
    <location>
        <begin position="111"/>
        <end position="130"/>
    </location>
</feature>
<dbReference type="InterPro" id="IPR050570">
    <property type="entry name" value="Cell_wall_metabolism_enzyme"/>
</dbReference>
<keyword evidence="3" id="KW-0472">Membrane</keyword>
<gene>
    <name evidence="5" type="ORF">SAMN06265379_11330</name>
</gene>
<evidence type="ECO:0000313" key="5">
    <source>
        <dbReference type="EMBL" id="SMO90122.1"/>
    </source>
</evidence>
<feature type="transmembrane region" description="Helical" evidence="3">
    <location>
        <begin position="41"/>
        <end position="62"/>
    </location>
</feature>
<evidence type="ECO:0000313" key="6">
    <source>
        <dbReference type="Proteomes" id="UP000319040"/>
    </source>
</evidence>
<evidence type="ECO:0000256" key="1">
    <source>
        <dbReference type="ARBA" id="ARBA00022729"/>
    </source>
</evidence>
<protein>
    <submittedName>
        <fullName evidence="5">Peptidase family M23</fullName>
    </submittedName>
</protein>
<dbReference type="Pfam" id="PF01551">
    <property type="entry name" value="Peptidase_M23"/>
    <property type="match status" value="1"/>
</dbReference>
<organism evidence="5 6">
    <name type="scientific">Saccharicrinis carchari</name>
    <dbReference type="NCBI Taxonomy" id="1168039"/>
    <lineage>
        <taxon>Bacteria</taxon>
        <taxon>Pseudomonadati</taxon>
        <taxon>Bacteroidota</taxon>
        <taxon>Bacteroidia</taxon>
        <taxon>Marinilabiliales</taxon>
        <taxon>Marinilabiliaceae</taxon>
        <taxon>Saccharicrinis</taxon>
    </lineage>
</organism>
<proteinExistence type="predicted"/>
<keyword evidence="1" id="KW-0732">Signal</keyword>
<dbReference type="GO" id="GO:0004222">
    <property type="term" value="F:metalloendopeptidase activity"/>
    <property type="evidence" value="ECO:0007669"/>
    <property type="project" value="TreeGrafter"/>
</dbReference>
<keyword evidence="6" id="KW-1185">Reference proteome</keyword>
<dbReference type="Gene3D" id="2.70.70.10">
    <property type="entry name" value="Glucose Permease (Domain IIA)"/>
    <property type="match status" value="1"/>
</dbReference>
<sequence>MNIPKTKKKLFRNLRNKYRLAIFNEQTYEEVWRMRLSRLNVFTVVGSMAIILVLLVTVLIAYTGLREYIPGYPDGNERRLMVRNINRVDSLILEIEKRDRFFQSIKSVISGEAPPSDEQEADHSASGVPQKVNFEKSDDDKIFRQQVEEEEKYNLTVLDNTEKIPELNQIYFYSPLKGIVVKKFIESEGHFGIDIVAAPGKTVLSITGGTVIFSGWTVETGYTIMIQHNDDLISTYKHNSRLLKKAGDKVVAGEAIANIGNSGELTTGPHLHFELWHQGNALDPTQYILFE</sequence>
<dbReference type="InterPro" id="IPR016047">
    <property type="entry name" value="M23ase_b-sheet_dom"/>
</dbReference>
<evidence type="ECO:0000256" key="3">
    <source>
        <dbReference type="SAM" id="Phobius"/>
    </source>
</evidence>
<name>A0A521F1P6_SACCC</name>
<accession>A0A521F1P6</accession>
<dbReference type="SUPFAM" id="SSF51261">
    <property type="entry name" value="Duplicated hybrid motif"/>
    <property type="match status" value="1"/>
</dbReference>